<feature type="chain" id="PRO_5041265756" evidence="1">
    <location>
        <begin position="20"/>
        <end position="157"/>
    </location>
</feature>
<dbReference type="Proteomes" id="UP001168821">
    <property type="component" value="Unassembled WGS sequence"/>
</dbReference>
<gene>
    <name evidence="2" type="ORF">Zmor_014494</name>
</gene>
<dbReference type="EMBL" id="JALNTZ010000004">
    <property type="protein sequence ID" value="KAJ3655360.1"/>
    <property type="molecule type" value="Genomic_DNA"/>
</dbReference>
<protein>
    <submittedName>
        <fullName evidence="2">Uncharacterized protein</fullName>
    </submittedName>
</protein>
<evidence type="ECO:0000313" key="2">
    <source>
        <dbReference type="EMBL" id="KAJ3655360.1"/>
    </source>
</evidence>
<feature type="signal peptide" evidence="1">
    <location>
        <begin position="1"/>
        <end position="19"/>
    </location>
</feature>
<evidence type="ECO:0000313" key="3">
    <source>
        <dbReference type="Proteomes" id="UP001168821"/>
    </source>
</evidence>
<sequence>MWTTVFLGIVAVLSSSVRGQLPNLLGSENFERSLEESYSEENELYPEMHYDDDVWLELEYKVLQLLNSDDYESDEKSEDVRGIPTSHKAVSCLEKLDGPFYTIESTSSDEHIYPARYFNISCVRNNDAAQHHGHHKKLIALDDADLLGPMEMLLDQH</sequence>
<proteinExistence type="predicted"/>
<keyword evidence="1" id="KW-0732">Signal</keyword>
<keyword evidence="3" id="KW-1185">Reference proteome</keyword>
<reference evidence="2" key="1">
    <citation type="journal article" date="2023" name="G3 (Bethesda)">
        <title>Whole genome assemblies of Zophobas morio and Tenebrio molitor.</title>
        <authorList>
            <person name="Kaur S."/>
            <person name="Stinson S.A."/>
            <person name="diCenzo G.C."/>
        </authorList>
    </citation>
    <scope>NUCLEOTIDE SEQUENCE</scope>
    <source>
        <strain evidence="2">QUZm001</strain>
    </source>
</reference>
<dbReference type="AlphaFoldDB" id="A0AA38IG27"/>
<comment type="caution">
    <text evidence="2">The sequence shown here is derived from an EMBL/GenBank/DDBJ whole genome shotgun (WGS) entry which is preliminary data.</text>
</comment>
<evidence type="ECO:0000256" key="1">
    <source>
        <dbReference type="SAM" id="SignalP"/>
    </source>
</evidence>
<accession>A0AA38IG27</accession>
<organism evidence="2 3">
    <name type="scientific">Zophobas morio</name>
    <dbReference type="NCBI Taxonomy" id="2755281"/>
    <lineage>
        <taxon>Eukaryota</taxon>
        <taxon>Metazoa</taxon>
        <taxon>Ecdysozoa</taxon>
        <taxon>Arthropoda</taxon>
        <taxon>Hexapoda</taxon>
        <taxon>Insecta</taxon>
        <taxon>Pterygota</taxon>
        <taxon>Neoptera</taxon>
        <taxon>Endopterygota</taxon>
        <taxon>Coleoptera</taxon>
        <taxon>Polyphaga</taxon>
        <taxon>Cucujiformia</taxon>
        <taxon>Tenebrionidae</taxon>
        <taxon>Zophobas</taxon>
    </lineage>
</organism>
<name>A0AA38IG27_9CUCU</name>